<proteinExistence type="predicted"/>
<accession>A0AAV5MN29</accession>
<name>A0AAV5MN29_9ROSI</name>
<organism evidence="2 3">
    <name type="scientific">Rubroshorea leprosula</name>
    <dbReference type="NCBI Taxonomy" id="152421"/>
    <lineage>
        <taxon>Eukaryota</taxon>
        <taxon>Viridiplantae</taxon>
        <taxon>Streptophyta</taxon>
        <taxon>Embryophyta</taxon>
        <taxon>Tracheophyta</taxon>
        <taxon>Spermatophyta</taxon>
        <taxon>Magnoliopsida</taxon>
        <taxon>eudicotyledons</taxon>
        <taxon>Gunneridae</taxon>
        <taxon>Pentapetalae</taxon>
        <taxon>rosids</taxon>
        <taxon>malvids</taxon>
        <taxon>Malvales</taxon>
        <taxon>Dipterocarpaceae</taxon>
        <taxon>Rubroshorea</taxon>
    </lineage>
</organism>
<protein>
    <recommendedName>
        <fullName evidence="4">Secreted protein</fullName>
    </recommendedName>
</protein>
<feature type="transmembrane region" description="Helical" evidence="1">
    <location>
        <begin position="12"/>
        <end position="33"/>
    </location>
</feature>
<reference evidence="2 3" key="1">
    <citation type="journal article" date="2021" name="Commun. Biol.">
        <title>The genome of Shorea leprosula (Dipterocarpaceae) highlights the ecological relevance of drought in aseasonal tropical rainforests.</title>
        <authorList>
            <person name="Ng K.K.S."/>
            <person name="Kobayashi M.J."/>
            <person name="Fawcett J.A."/>
            <person name="Hatakeyama M."/>
            <person name="Paape T."/>
            <person name="Ng C.H."/>
            <person name="Ang C.C."/>
            <person name="Tnah L.H."/>
            <person name="Lee C.T."/>
            <person name="Nishiyama T."/>
            <person name="Sese J."/>
            <person name="O'Brien M.J."/>
            <person name="Copetti D."/>
            <person name="Mohd Noor M.I."/>
            <person name="Ong R.C."/>
            <person name="Putra M."/>
            <person name="Sireger I.Z."/>
            <person name="Indrioko S."/>
            <person name="Kosugi Y."/>
            <person name="Izuno A."/>
            <person name="Isagi Y."/>
            <person name="Lee S.L."/>
            <person name="Shimizu K.K."/>
        </authorList>
    </citation>
    <scope>NUCLEOTIDE SEQUENCE [LARGE SCALE GENOMIC DNA]</scope>
    <source>
        <strain evidence="2">214</strain>
    </source>
</reference>
<gene>
    <name evidence="2" type="ORF">SLEP1_g57251</name>
</gene>
<evidence type="ECO:0000313" key="2">
    <source>
        <dbReference type="EMBL" id="GKV50549.1"/>
    </source>
</evidence>
<keyword evidence="3" id="KW-1185">Reference proteome</keyword>
<evidence type="ECO:0000313" key="3">
    <source>
        <dbReference type="Proteomes" id="UP001054252"/>
    </source>
</evidence>
<sequence>MTPGRSVGFWDPFWWSFSCFFFCFSVCLVRLCLDPWPSNPHADLPWLSLGSQIWWPPPVWLPASAS</sequence>
<dbReference type="Proteomes" id="UP001054252">
    <property type="component" value="Unassembled WGS sequence"/>
</dbReference>
<keyword evidence="1" id="KW-0812">Transmembrane</keyword>
<dbReference type="AlphaFoldDB" id="A0AAV5MN29"/>
<comment type="caution">
    <text evidence="2">The sequence shown here is derived from an EMBL/GenBank/DDBJ whole genome shotgun (WGS) entry which is preliminary data.</text>
</comment>
<keyword evidence="1" id="KW-0472">Membrane</keyword>
<keyword evidence="1" id="KW-1133">Transmembrane helix</keyword>
<evidence type="ECO:0008006" key="4">
    <source>
        <dbReference type="Google" id="ProtNLM"/>
    </source>
</evidence>
<dbReference type="EMBL" id="BPVZ01000377">
    <property type="protein sequence ID" value="GKV50549.1"/>
    <property type="molecule type" value="Genomic_DNA"/>
</dbReference>
<evidence type="ECO:0000256" key="1">
    <source>
        <dbReference type="SAM" id="Phobius"/>
    </source>
</evidence>